<dbReference type="InterPro" id="IPR000073">
    <property type="entry name" value="AB_hydrolase_1"/>
</dbReference>
<dbReference type="InterPro" id="IPR029058">
    <property type="entry name" value="AB_hydrolase_fold"/>
</dbReference>
<proteinExistence type="predicted"/>
<feature type="domain" description="AB hydrolase-1" evidence="2">
    <location>
        <begin position="140"/>
        <end position="388"/>
    </location>
</feature>
<evidence type="ECO:0000256" key="1">
    <source>
        <dbReference type="SAM" id="SignalP"/>
    </source>
</evidence>
<dbReference type="SUPFAM" id="SSF53474">
    <property type="entry name" value="alpha/beta-Hydrolases"/>
    <property type="match status" value="1"/>
</dbReference>
<keyword evidence="1" id="KW-0732">Signal</keyword>
<dbReference type="EMBL" id="QGMJ01000049">
    <property type="protein sequence ID" value="TVY44023.1"/>
    <property type="molecule type" value="Genomic_DNA"/>
</dbReference>
<evidence type="ECO:0000313" key="3">
    <source>
        <dbReference type="EMBL" id="TVY44023.1"/>
    </source>
</evidence>
<dbReference type="InterPro" id="IPR005152">
    <property type="entry name" value="Lipase_secreted"/>
</dbReference>
<feature type="signal peptide" evidence="1">
    <location>
        <begin position="1"/>
        <end position="16"/>
    </location>
</feature>
<sequence>TLFLTFILATAAAASSTNLSSAAVAALQFDRQSYINGLVTEDPFYSVLPPGAGDAAPGDLIKLEEQSNTSLFTLPPTASLSRIIYQSKTFNGTSVPVSAYILWPYQPRKQKDGSFPIVAWAHTASGLTRECAPSHIRNLWQHFQAPFQLSLQGYVVVATDYAGLGVPKDAYKQNISHEFFVSPSQANDIFYSVQAAQTAFEQLSKEFIVMGHSQGGGAAWAAAQRQVHEPVNGYLGAIAISPVTSIIQQVGPEAPVLALGILPGMVTVLPGFKTTDVSTPQGQQALDQIFYFAGCMAFIDAVVGAIIGVFPLVQPGWQENPFVQAWQALAINGGKEISGPLLIFHGESDPLLNFNVTSEAVENTLAKFPKSQIEFVILPNVSHIPALEASQPIWLDWIAARFAGESGSRSQISTACPARPSAAQQPELNWFINLATKFFQTP</sequence>
<comment type="caution">
    <text evidence="3">The sequence shown here is derived from an EMBL/GenBank/DDBJ whole genome shotgun (WGS) entry which is preliminary data.</text>
</comment>
<keyword evidence="4" id="KW-1185">Reference proteome</keyword>
<feature type="chain" id="PRO_5043400420" description="AB hydrolase-1 domain-containing protein" evidence="1">
    <location>
        <begin position="17"/>
        <end position="442"/>
    </location>
</feature>
<dbReference type="Gene3D" id="3.40.50.1820">
    <property type="entry name" value="alpha/beta hydrolase"/>
    <property type="match status" value="2"/>
</dbReference>
<dbReference type="OrthoDB" id="5382058at2759"/>
<dbReference type="PANTHER" id="PTHR34853:SF1">
    <property type="entry name" value="LIPASE 5"/>
    <property type="match status" value="1"/>
</dbReference>
<feature type="non-terminal residue" evidence="3">
    <location>
        <position position="1"/>
    </location>
</feature>
<gene>
    <name evidence="3" type="ORF">LSUB1_G002122</name>
</gene>
<dbReference type="GO" id="GO:0004806">
    <property type="term" value="F:triacylglycerol lipase activity"/>
    <property type="evidence" value="ECO:0007669"/>
    <property type="project" value="InterPro"/>
</dbReference>
<dbReference type="Pfam" id="PF12697">
    <property type="entry name" value="Abhydrolase_6"/>
    <property type="match status" value="1"/>
</dbReference>
<dbReference type="Proteomes" id="UP000462212">
    <property type="component" value="Unassembled WGS sequence"/>
</dbReference>
<dbReference type="PANTHER" id="PTHR34853">
    <property type="match status" value="1"/>
</dbReference>
<dbReference type="GO" id="GO:0016042">
    <property type="term" value="P:lipid catabolic process"/>
    <property type="evidence" value="ECO:0007669"/>
    <property type="project" value="InterPro"/>
</dbReference>
<protein>
    <recommendedName>
        <fullName evidence="2">AB hydrolase-1 domain-containing protein</fullName>
    </recommendedName>
</protein>
<organism evidence="3 4">
    <name type="scientific">Lachnellula subtilissima</name>
    <dbReference type="NCBI Taxonomy" id="602034"/>
    <lineage>
        <taxon>Eukaryota</taxon>
        <taxon>Fungi</taxon>
        <taxon>Dikarya</taxon>
        <taxon>Ascomycota</taxon>
        <taxon>Pezizomycotina</taxon>
        <taxon>Leotiomycetes</taxon>
        <taxon>Helotiales</taxon>
        <taxon>Lachnaceae</taxon>
        <taxon>Lachnellula</taxon>
    </lineage>
</organism>
<name>A0A8H8S093_9HELO</name>
<evidence type="ECO:0000313" key="4">
    <source>
        <dbReference type="Proteomes" id="UP000462212"/>
    </source>
</evidence>
<evidence type="ECO:0000259" key="2">
    <source>
        <dbReference type="Pfam" id="PF12697"/>
    </source>
</evidence>
<dbReference type="PIRSF" id="PIRSF029171">
    <property type="entry name" value="Esterase_LipA"/>
    <property type="match status" value="1"/>
</dbReference>
<reference evidence="3 4" key="1">
    <citation type="submission" date="2018-05" db="EMBL/GenBank/DDBJ databases">
        <title>Genome sequencing and assembly of the regulated plant pathogen Lachnellula willkommii and related sister species for the development of diagnostic species identification markers.</title>
        <authorList>
            <person name="Giroux E."/>
            <person name="Bilodeau G."/>
        </authorList>
    </citation>
    <scope>NUCLEOTIDE SEQUENCE [LARGE SCALE GENOMIC DNA]</scope>
    <source>
        <strain evidence="3 4">CBS 197.66</strain>
    </source>
</reference>
<dbReference type="AlphaFoldDB" id="A0A8H8S093"/>
<accession>A0A8H8S093</accession>